<dbReference type="AlphaFoldDB" id="A0A9E7SWN4"/>
<dbReference type="KEGG" id="sawl:NGM29_02815"/>
<protein>
    <submittedName>
        <fullName evidence="2">Uncharacterized protein</fullName>
    </submittedName>
</protein>
<feature type="compositionally biased region" description="Basic and acidic residues" evidence="1">
    <location>
        <begin position="94"/>
        <end position="107"/>
    </location>
</feature>
<dbReference type="Proteomes" id="UP001056855">
    <property type="component" value="Chromosome"/>
</dbReference>
<keyword evidence="3" id="KW-1185">Reference proteome</keyword>
<dbReference type="RefSeq" id="WP_254158807.1">
    <property type="nucleotide sequence ID" value="NZ_CP100355.1"/>
</dbReference>
<dbReference type="EMBL" id="CP100355">
    <property type="protein sequence ID" value="UTF54236.1"/>
    <property type="molecule type" value="Genomic_DNA"/>
</dbReference>
<evidence type="ECO:0000313" key="3">
    <source>
        <dbReference type="Proteomes" id="UP001056855"/>
    </source>
</evidence>
<feature type="region of interest" description="Disordered" evidence="1">
    <location>
        <begin position="94"/>
        <end position="120"/>
    </location>
</feature>
<name>A0A9E7SWN4_9EURY</name>
<evidence type="ECO:0000313" key="2">
    <source>
        <dbReference type="EMBL" id="UTF54236.1"/>
    </source>
</evidence>
<sequence>MVQINRRHLLAGCLSLVPIAGCLDRGSSTTIDIVENEFDGNVDVDTEGIETSEASDGGERIRALVTITNISDAVCIVQVGGAFYADDDRLLAEDPPIRSGRELDPGDAHSFTPTMEGNADDLARVELRIVEREDGIPPN</sequence>
<proteinExistence type="predicted"/>
<dbReference type="GeneID" id="73288943"/>
<reference evidence="2" key="1">
    <citation type="submission" date="2022-06" db="EMBL/GenBank/DDBJ databases">
        <title>Diverse halophilic archaea isolated from saline environments.</title>
        <authorList>
            <person name="Cui H.-L."/>
        </authorList>
    </citation>
    <scope>NUCLEOTIDE SEQUENCE</scope>
    <source>
        <strain evidence="2">WLHS1</strain>
    </source>
</reference>
<accession>A0A9E7SWN4</accession>
<evidence type="ECO:0000256" key="1">
    <source>
        <dbReference type="SAM" id="MobiDB-lite"/>
    </source>
</evidence>
<gene>
    <name evidence="2" type="ORF">NGM29_02815</name>
</gene>
<organism evidence="2 3">
    <name type="scientific">Natronosalvus rutilus</name>
    <dbReference type="NCBI Taxonomy" id="2953753"/>
    <lineage>
        <taxon>Archaea</taxon>
        <taxon>Methanobacteriati</taxon>
        <taxon>Methanobacteriota</taxon>
        <taxon>Stenosarchaea group</taxon>
        <taxon>Halobacteria</taxon>
        <taxon>Halobacteriales</taxon>
        <taxon>Natrialbaceae</taxon>
        <taxon>Natronosalvus</taxon>
    </lineage>
</organism>